<dbReference type="AlphaFoldDB" id="A0A4R3XRB5"/>
<dbReference type="InterPro" id="IPR011008">
    <property type="entry name" value="Dimeric_a/b-barrel"/>
</dbReference>
<gene>
    <name evidence="2" type="ORF">EDC63_1371</name>
</gene>
<dbReference type="PANTHER" id="PTHR33336">
    <property type="entry name" value="QUINOL MONOOXYGENASE YGIN-RELATED"/>
    <property type="match status" value="1"/>
</dbReference>
<dbReference type="OrthoDB" id="9812192at2"/>
<evidence type="ECO:0000313" key="2">
    <source>
        <dbReference type="EMBL" id="TCV79014.1"/>
    </source>
</evidence>
<dbReference type="InterPro" id="IPR050744">
    <property type="entry name" value="AI-2_Isomerase_LsrG"/>
</dbReference>
<comment type="caution">
    <text evidence="2">The sequence shown here is derived from an EMBL/GenBank/DDBJ whole genome shotgun (WGS) entry which is preliminary data.</text>
</comment>
<evidence type="ECO:0000259" key="1">
    <source>
        <dbReference type="PROSITE" id="PS51725"/>
    </source>
</evidence>
<name>A0A4R3XRB5_9PROT</name>
<proteinExistence type="predicted"/>
<dbReference type="PANTHER" id="PTHR33336:SF1">
    <property type="entry name" value="(4S)-4-HYDROXY-5-PHOSPHONOOXYPENTANE-2,3-DIONE ISOMERASE"/>
    <property type="match status" value="1"/>
</dbReference>
<keyword evidence="3" id="KW-1185">Reference proteome</keyword>
<sequence length="101" mass="11677">MHVTIVHIHVKMAHLEEFIAATQENHLASIKEPENLRFDVLQLPEELARFVLYEAYETANGAAAHKLTPHYLKWRDTVTDWMAEPRQGITYLGLLPSKENQ</sequence>
<dbReference type="Gene3D" id="3.30.70.100">
    <property type="match status" value="1"/>
</dbReference>
<accession>A0A4R3XRB5</accession>
<dbReference type="Proteomes" id="UP000295367">
    <property type="component" value="Unassembled WGS sequence"/>
</dbReference>
<reference evidence="2 3" key="1">
    <citation type="submission" date="2019-03" db="EMBL/GenBank/DDBJ databases">
        <title>Genomic Encyclopedia of Type Strains, Phase IV (KMG-IV): sequencing the most valuable type-strain genomes for metagenomic binning, comparative biology and taxonomic classification.</title>
        <authorList>
            <person name="Goeker M."/>
        </authorList>
    </citation>
    <scope>NUCLEOTIDE SEQUENCE [LARGE SCALE GENOMIC DNA]</scope>
    <source>
        <strain evidence="2 3">DSM 100309</strain>
    </source>
</reference>
<feature type="domain" description="ABM" evidence="1">
    <location>
        <begin position="2"/>
        <end position="92"/>
    </location>
</feature>
<dbReference type="RefSeq" id="WP_124946915.1">
    <property type="nucleotide sequence ID" value="NZ_BHVT01000048.1"/>
</dbReference>
<dbReference type="GO" id="GO:0005829">
    <property type="term" value="C:cytosol"/>
    <property type="evidence" value="ECO:0007669"/>
    <property type="project" value="TreeGrafter"/>
</dbReference>
<dbReference type="EMBL" id="SMCO01000037">
    <property type="protein sequence ID" value="TCV79014.1"/>
    <property type="molecule type" value="Genomic_DNA"/>
</dbReference>
<organism evidence="2 3">
    <name type="scientific">Sulfurirhabdus autotrophica</name>
    <dbReference type="NCBI Taxonomy" id="1706046"/>
    <lineage>
        <taxon>Bacteria</taxon>
        <taxon>Pseudomonadati</taxon>
        <taxon>Pseudomonadota</taxon>
        <taxon>Betaproteobacteria</taxon>
        <taxon>Nitrosomonadales</taxon>
        <taxon>Sulfuricellaceae</taxon>
        <taxon>Sulfurirhabdus</taxon>
    </lineage>
</organism>
<dbReference type="SUPFAM" id="SSF54909">
    <property type="entry name" value="Dimeric alpha+beta barrel"/>
    <property type="match status" value="1"/>
</dbReference>
<protein>
    <submittedName>
        <fullName evidence="2">Autoinducer 2-degrading protein</fullName>
    </submittedName>
</protein>
<dbReference type="InterPro" id="IPR007138">
    <property type="entry name" value="ABM_dom"/>
</dbReference>
<dbReference type="PROSITE" id="PS51725">
    <property type="entry name" value="ABM"/>
    <property type="match status" value="1"/>
</dbReference>
<dbReference type="Pfam" id="PF03992">
    <property type="entry name" value="ABM"/>
    <property type="match status" value="1"/>
</dbReference>
<evidence type="ECO:0000313" key="3">
    <source>
        <dbReference type="Proteomes" id="UP000295367"/>
    </source>
</evidence>
<dbReference type="GO" id="GO:0016491">
    <property type="term" value="F:oxidoreductase activity"/>
    <property type="evidence" value="ECO:0007669"/>
    <property type="project" value="TreeGrafter"/>
</dbReference>